<proteinExistence type="predicted"/>
<organism evidence="1 2">
    <name type="scientific">Ochrobactrum quorumnocens</name>
    <dbReference type="NCBI Taxonomy" id="271865"/>
    <lineage>
        <taxon>Bacteria</taxon>
        <taxon>Pseudomonadati</taxon>
        <taxon>Pseudomonadota</taxon>
        <taxon>Alphaproteobacteria</taxon>
        <taxon>Hyphomicrobiales</taxon>
        <taxon>Brucellaceae</taxon>
        <taxon>Brucella/Ochrobactrum group</taxon>
        <taxon>Ochrobactrum</taxon>
    </lineage>
</organism>
<evidence type="ECO:0000313" key="1">
    <source>
        <dbReference type="EMBL" id="KAA9368617.1"/>
    </source>
</evidence>
<dbReference type="AlphaFoldDB" id="A0A5N1JWY2"/>
<dbReference type="InterPro" id="IPR016084">
    <property type="entry name" value="Haem_Oase-like_multi-hlx"/>
</dbReference>
<comment type="caution">
    <text evidence="1">The sequence shown here is derived from an EMBL/GenBank/DDBJ whole genome shotgun (WGS) entry which is preliminary data.</text>
</comment>
<dbReference type="RefSeq" id="WP_151093091.1">
    <property type="nucleotide sequence ID" value="NZ_JBLZNM010000006.1"/>
</dbReference>
<gene>
    <name evidence="1" type="ORF">F3W84_09720</name>
</gene>
<sequence length="175" mass="19799">MYSDLAMLGTEASYKIYLHATLASCLLLESMLETSHIEALVPDWNERKLEPSLARDIDDLNVDLGSDMLRFKRATEPVDLPTIIGTFYALEALSILAHERADQVNKLGFTGEFGARHVARRISNLRSWNQTLKLIDITPFDDDDEERCTFAAIAAFGAFEYNYQKVFNHVARQPA</sequence>
<evidence type="ECO:0000313" key="2">
    <source>
        <dbReference type="Proteomes" id="UP000327108"/>
    </source>
</evidence>
<dbReference type="EMBL" id="VYXQ01000007">
    <property type="protein sequence ID" value="KAA9368617.1"/>
    <property type="molecule type" value="Genomic_DNA"/>
</dbReference>
<dbReference type="Gene3D" id="1.20.910.10">
    <property type="entry name" value="Heme oxygenase-like"/>
    <property type="match status" value="1"/>
</dbReference>
<dbReference type="SUPFAM" id="SSF48613">
    <property type="entry name" value="Heme oxygenase-like"/>
    <property type="match status" value="1"/>
</dbReference>
<dbReference type="Proteomes" id="UP000327108">
    <property type="component" value="Unassembled WGS sequence"/>
</dbReference>
<reference evidence="1 2" key="1">
    <citation type="submission" date="2019-09" db="EMBL/GenBank/DDBJ databases">
        <title>Biological control of the noxious weed angled onion (Allium triquetrum) thwarted by endophytic bacteria in Victoria, Australia.</title>
        <authorList>
            <person name="Tehranchian P."/>
            <person name="Adair R.J."/>
            <person name="Van T.H."/>
            <person name="Morrison P.D."/>
            <person name="Williams H."/>
            <person name="Lawrie A.C."/>
        </authorList>
    </citation>
    <scope>NUCLEOTIDE SEQUENCE [LARGE SCALE GENOMIC DNA]</scope>
    <source>
        <strain evidence="1 2">RPTAtOch1</strain>
    </source>
</reference>
<keyword evidence="2" id="KW-1185">Reference proteome</keyword>
<accession>A0A5N1JWY2</accession>
<protein>
    <submittedName>
        <fullName evidence="1">Biliverdin-producing heme oxygenase</fullName>
    </submittedName>
</protein>
<name>A0A5N1JWY2_9HYPH</name>